<sequence length="74" mass="8489">MLKTLLLTFIIIVICVVLLCVKVLLKKGGRFPNTHIEGNKALAKKGIYCAKTEHRLQVQHKNLYDRLDNQTDKK</sequence>
<accession>A0ABZ2IST6</accession>
<keyword evidence="3" id="KW-1185">Reference proteome</keyword>
<protein>
    <submittedName>
        <fullName evidence="2">Uncharacterized protein</fullName>
    </submittedName>
</protein>
<keyword evidence="1" id="KW-0812">Transmembrane</keyword>
<evidence type="ECO:0000313" key="3">
    <source>
        <dbReference type="Proteomes" id="UP001320603"/>
    </source>
</evidence>
<evidence type="ECO:0000313" key="2">
    <source>
        <dbReference type="EMBL" id="WWV66460.1"/>
    </source>
</evidence>
<feature type="transmembrane region" description="Helical" evidence="1">
    <location>
        <begin position="6"/>
        <end position="25"/>
    </location>
</feature>
<keyword evidence="1" id="KW-1133">Transmembrane helix</keyword>
<dbReference type="EMBL" id="CP146284">
    <property type="protein sequence ID" value="WWV66460.1"/>
    <property type="molecule type" value="Genomic_DNA"/>
</dbReference>
<name>A0ABZ2IST6_9BACT</name>
<evidence type="ECO:0000256" key="1">
    <source>
        <dbReference type="SAM" id="Phobius"/>
    </source>
</evidence>
<gene>
    <name evidence="2" type="ORF">NEE14_000250</name>
</gene>
<organism evidence="2 3">
    <name type="scientific">Parabacteroides absconsus</name>
    <dbReference type="NCBI Taxonomy" id="2951805"/>
    <lineage>
        <taxon>Bacteria</taxon>
        <taxon>Pseudomonadati</taxon>
        <taxon>Bacteroidota</taxon>
        <taxon>Bacteroidia</taxon>
        <taxon>Bacteroidales</taxon>
        <taxon>Tannerellaceae</taxon>
        <taxon>Parabacteroides</taxon>
    </lineage>
</organism>
<keyword evidence="1" id="KW-0472">Membrane</keyword>
<dbReference type="Proteomes" id="UP001320603">
    <property type="component" value="Chromosome"/>
</dbReference>
<proteinExistence type="predicted"/>
<reference evidence="2 3" key="1">
    <citation type="submission" date="2024-02" db="EMBL/GenBank/DDBJ databases">
        <title>Whole genome sequencing of Parabacteroides sp. AD58.</title>
        <authorList>
            <person name="Chaplin A.V."/>
            <person name="Pikina A.P."/>
            <person name="Sokolova S.R."/>
            <person name="Korostin D.O."/>
            <person name="Efimov B.A."/>
        </authorList>
    </citation>
    <scope>NUCLEOTIDE SEQUENCE [LARGE SCALE GENOMIC DNA]</scope>
    <source>
        <strain evidence="2 3">AD58</strain>
    </source>
</reference>